<feature type="chain" id="PRO_5035172538" evidence="7">
    <location>
        <begin position="22"/>
        <end position="335"/>
    </location>
</feature>
<dbReference type="CDD" id="cd02248">
    <property type="entry name" value="Peptidase_C1A"/>
    <property type="match status" value="1"/>
</dbReference>
<gene>
    <name evidence="10" type="ORF">DGAL_LOCUS3878</name>
</gene>
<protein>
    <submittedName>
        <fullName evidence="10">Uncharacterized protein</fullName>
    </submittedName>
</protein>
<keyword evidence="2" id="KW-0645">Protease</keyword>
<evidence type="ECO:0000256" key="4">
    <source>
        <dbReference type="ARBA" id="ARBA00022807"/>
    </source>
</evidence>
<dbReference type="PROSITE" id="PS00640">
    <property type="entry name" value="THIOL_PROTEASE_ASN"/>
    <property type="match status" value="1"/>
</dbReference>
<evidence type="ECO:0000256" key="5">
    <source>
        <dbReference type="ARBA" id="ARBA00023145"/>
    </source>
</evidence>
<keyword evidence="7" id="KW-0732">Signal</keyword>
<dbReference type="PRINTS" id="PR00705">
    <property type="entry name" value="PAPAIN"/>
</dbReference>
<evidence type="ECO:0000256" key="1">
    <source>
        <dbReference type="ARBA" id="ARBA00008455"/>
    </source>
</evidence>
<keyword evidence="4" id="KW-0788">Thiol protease</keyword>
<accession>A0A8J2RCB4</accession>
<dbReference type="GO" id="GO:0006508">
    <property type="term" value="P:proteolysis"/>
    <property type="evidence" value="ECO:0007669"/>
    <property type="project" value="UniProtKB-KW"/>
</dbReference>
<evidence type="ECO:0000313" key="11">
    <source>
        <dbReference type="Proteomes" id="UP000789390"/>
    </source>
</evidence>
<keyword evidence="5" id="KW-0865">Zymogen</keyword>
<evidence type="ECO:0000259" key="9">
    <source>
        <dbReference type="SMART" id="SM00848"/>
    </source>
</evidence>
<keyword evidence="11" id="KW-1185">Reference proteome</keyword>
<reference evidence="10" key="1">
    <citation type="submission" date="2021-11" db="EMBL/GenBank/DDBJ databases">
        <authorList>
            <person name="Schell T."/>
        </authorList>
    </citation>
    <scope>NUCLEOTIDE SEQUENCE</scope>
    <source>
        <strain evidence="10">M5</strain>
    </source>
</reference>
<evidence type="ECO:0000313" key="10">
    <source>
        <dbReference type="EMBL" id="CAH0101544.1"/>
    </source>
</evidence>
<feature type="domain" description="Peptidase C1A papain C-terminal" evidence="8">
    <location>
        <begin position="121"/>
        <end position="333"/>
    </location>
</feature>
<dbReference type="InterPro" id="IPR038765">
    <property type="entry name" value="Papain-like_cys_pep_sf"/>
</dbReference>
<evidence type="ECO:0000256" key="2">
    <source>
        <dbReference type="ARBA" id="ARBA00022670"/>
    </source>
</evidence>
<evidence type="ECO:0000256" key="7">
    <source>
        <dbReference type="SAM" id="SignalP"/>
    </source>
</evidence>
<dbReference type="OrthoDB" id="10253408at2759"/>
<dbReference type="Pfam" id="PF00112">
    <property type="entry name" value="Peptidase_C1"/>
    <property type="match status" value="1"/>
</dbReference>
<organism evidence="10 11">
    <name type="scientific">Daphnia galeata</name>
    <dbReference type="NCBI Taxonomy" id="27404"/>
    <lineage>
        <taxon>Eukaryota</taxon>
        <taxon>Metazoa</taxon>
        <taxon>Ecdysozoa</taxon>
        <taxon>Arthropoda</taxon>
        <taxon>Crustacea</taxon>
        <taxon>Branchiopoda</taxon>
        <taxon>Diplostraca</taxon>
        <taxon>Cladocera</taxon>
        <taxon>Anomopoda</taxon>
        <taxon>Daphniidae</taxon>
        <taxon>Daphnia</taxon>
    </lineage>
</organism>
<dbReference type="Gene3D" id="3.90.70.10">
    <property type="entry name" value="Cysteine proteinases"/>
    <property type="match status" value="1"/>
</dbReference>
<dbReference type="InterPro" id="IPR000668">
    <property type="entry name" value="Peptidase_C1A_C"/>
</dbReference>
<dbReference type="InterPro" id="IPR000169">
    <property type="entry name" value="Pept_cys_AS"/>
</dbReference>
<comment type="caution">
    <text evidence="10">The sequence shown here is derived from an EMBL/GenBank/DDBJ whole genome shotgun (WGS) entry which is preliminary data.</text>
</comment>
<dbReference type="InterPro" id="IPR013201">
    <property type="entry name" value="Prot_inhib_I29"/>
</dbReference>
<feature type="domain" description="Cathepsin propeptide inhibitor" evidence="9">
    <location>
        <begin position="28"/>
        <end position="89"/>
    </location>
</feature>
<dbReference type="AlphaFoldDB" id="A0A8J2RCB4"/>
<dbReference type="PROSITE" id="PS00639">
    <property type="entry name" value="THIOL_PROTEASE_HIS"/>
    <property type="match status" value="1"/>
</dbReference>
<dbReference type="PROSITE" id="PS00139">
    <property type="entry name" value="THIOL_PROTEASE_CYS"/>
    <property type="match status" value="1"/>
</dbReference>
<evidence type="ECO:0000259" key="8">
    <source>
        <dbReference type="SMART" id="SM00645"/>
    </source>
</evidence>
<name>A0A8J2RCB4_9CRUS</name>
<evidence type="ECO:0000256" key="3">
    <source>
        <dbReference type="ARBA" id="ARBA00022801"/>
    </source>
</evidence>
<dbReference type="InterPro" id="IPR013128">
    <property type="entry name" value="Peptidase_C1A"/>
</dbReference>
<keyword evidence="6" id="KW-1015">Disulfide bond</keyword>
<dbReference type="InterPro" id="IPR025660">
    <property type="entry name" value="Pept_his_AS"/>
</dbReference>
<dbReference type="InterPro" id="IPR039417">
    <property type="entry name" value="Peptidase_C1A_papain-like"/>
</dbReference>
<dbReference type="SUPFAM" id="SSF54001">
    <property type="entry name" value="Cysteine proteinases"/>
    <property type="match status" value="1"/>
</dbReference>
<dbReference type="Pfam" id="PF08246">
    <property type="entry name" value="Inhibitor_I29"/>
    <property type="match status" value="1"/>
</dbReference>
<dbReference type="InterPro" id="IPR025661">
    <property type="entry name" value="Pept_asp_AS"/>
</dbReference>
<dbReference type="PANTHER" id="PTHR12411">
    <property type="entry name" value="CYSTEINE PROTEASE FAMILY C1-RELATED"/>
    <property type="match status" value="1"/>
</dbReference>
<keyword evidence="3" id="KW-0378">Hydrolase</keyword>
<feature type="signal peptide" evidence="7">
    <location>
        <begin position="1"/>
        <end position="21"/>
    </location>
</feature>
<proteinExistence type="inferred from homology"/>
<dbReference type="SMART" id="SM00848">
    <property type="entry name" value="Inhibitor_I29"/>
    <property type="match status" value="1"/>
</dbReference>
<sequence>MIQFLFGLLVTCSILLAFANGYTDHDLWNDYKLTHEKDYTGFLGGGWRDQMRKGIFVQQNEAIKQHNSRKSSSYRRELNKFSDMLPSEWSKYLGLRASLAHRAARWNESAIQFDLESRQTVLDNLDYRSDSCMPEIKDQGQCGSCWAFAAVNPLEFAHCKKYSTSLVLSERHLVDCNLRNGGCNGGWYTDAWDYLKAAGGSAKSTLYSPYNARRNFCKFRFYMVGAQVSTYNFVAENDPVAMQVALQKYGPLTVAISVVDSLISYAGGVYDDPACDTTELNHAVVVVGWGNLNGIDFWIVRNSWGSDWGVSGYINIKRGVNKCGIELYPAYVVPV</sequence>
<dbReference type="SMART" id="SM00645">
    <property type="entry name" value="Pept_C1"/>
    <property type="match status" value="1"/>
</dbReference>
<dbReference type="Proteomes" id="UP000789390">
    <property type="component" value="Unassembled WGS sequence"/>
</dbReference>
<dbReference type="GO" id="GO:0008234">
    <property type="term" value="F:cysteine-type peptidase activity"/>
    <property type="evidence" value="ECO:0007669"/>
    <property type="project" value="UniProtKB-KW"/>
</dbReference>
<comment type="similarity">
    <text evidence="1">Belongs to the peptidase C1 family.</text>
</comment>
<evidence type="ECO:0000256" key="6">
    <source>
        <dbReference type="ARBA" id="ARBA00023157"/>
    </source>
</evidence>
<dbReference type="EMBL" id="CAKKLH010000059">
    <property type="protein sequence ID" value="CAH0101544.1"/>
    <property type="molecule type" value="Genomic_DNA"/>
</dbReference>